<dbReference type="CDD" id="cd00201">
    <property type="entry name" value="WW"/>
    <property type="match status" value="1"/>
</dbReference>
<feature type="compositionally biased region" description="Basic and acidic residues" evidence="1">
    <location>
        <begin position="1034"/>
        <end position="1046"/>
    </location>
</feature>
<feature type="compositionally biased region" description="Basic and acidic residues" evidence="1">
    <location>
        <begin position="1232"/>
        <end position="1243"/>
    </location>
</feature>
<evidence type="ECO:0000313" key="3">
    <source>
        <dbReference type="EMBL" id="CAL1708503.1"/>
    </source>
</evidence>
<feature type="compositionally biased region" description="Polar residues" evidence="1">
    <location>
        <begin position="541"/>
        <end position="555"/>
    </location>
</feature>
<feature type="compositionally biased region" description="Polar residues" evidence="1">
    <location>
        <begin position="961"/>
        <end position="971"/>
    </location>
</feature>
<evidence type="ECO:0000259" key="2">
    <source>
        <dbReference type="PROSITE" id="PS50020"/>
    </source>
</evidence>
<feature type="compositionally biased region" description="Acidic residues" evidence="1">
    <location>
        <begin position="36"/>
        <end position="52"/>
    </location>
</feature>
<organism evidence="3 4">
    <name type="scientific">Somion occarium</name>
    <dbReference type="NCBI Taxonomy" id="3059160"/>
    <lineage>
        <taxon>Eukaryota</taxon>
        <taxon>Fungi</taxon>
        <taxon>Dikarya</taxon>
        <taxon>Basidiomycota</taxon>
        <taxon>Agaricomycotina</taxon>
        <taxon>Agaricomycetes</taxon>
        <taxon>Polyporales</taxon>
        <taxon>Cerrenaceae</taxon>
        <taxon>Somion</taxon>
    </lineage>
</organism>
<feature type="compositionally biased region" description="Basic and acidic residues" evidence="1">
    <location>
        <begin position="328"/>
        <end position="354"/>
    </location>
</feature>
<dbReference type="Proteomes" id="UP001497453">
    <property type="component" value="Chromosome 5"/>
</dbReference>
<feature type="compositionally biased region" description="Polar residues" evidence="1">
    <location>
        <begin position="1126"/>
        <end position="1136"/>
    </location>
</feature>
<feature type="region of interest" description="Disordered" evidence="1">
    <location>
        <begin position="1"/>
        <end position="1136"/>
    </location>
</feature>
<keyword evidence="4" id="KW-1185">Reference proteome</keyword>
<dbReference type="Gene3D" id="2.20.70.10">
    <property type="match status" value="1"/>
</dbReference>
<feature type="compositionally biased region" description="Basic and acidic residues" evidence="1">
    <location>
        <begin position="87"/>
        <end position="96"/>
    </location>
</feature>
<dbReference type="PROSITE" id="PS50020">
    <property type="entry name" value="WW_DOMAIN_2"/>
    <property type="match status" value="1"/>
</dbReference>
<dbReference type="EMBL" id="OZ037948">
    <property type="protein sequence ID" value="CAL1708503.1"/>
    <property type="molecule type" value="Genomic_DNA"/>
</dbReference>
<feature type="compositionally biased region" description="Polar residues" evidence="1">
    <location>
        <begin position="1060"/>
        <end position="1082"/>
    </location>
</feature>
<reference evidence="4" key="1">
    <citation type="submission" date="2024-04" db="EMBL/GenBank/DDBJ databases">
        <authorList>
            <person name="Shaw F."/>
            <person name="Minotto A."/>
        </authorList>
    </citation>
    <scope>NUCLEOTIDE SEQUENCE [LARGE SCALE GENOMIC DNA]</scope>
</reference>
<dbReference type="SUPFAM" id="SSF51045">
    <property type="entry name" value="WW domain"/>
    <property type="match status" value="1"/>
</dbReference>
<feature type="compositionally biased region" description="Basic and acidic residues" evidence="1">
    <location>
        <begin position="1189"/>
        <end position="1199"/>
    </location>
</feature>
<sequence length="1292" mass="143220">MEEDTEVLDWGNEDDEQQVQGSHGSHHLQKRSDARDDAEDAVSLGGDDDDLQDFSAYQSRPERDVEKIQPLSSKRVSTPQPQQNSQNKRDLQREHSGSTQISSRQAESPQLGRSQSLSMTKLTHALPPKPVLVVPDVVPSPPHASTLASSMVHRDRRSNGLGRGKSASVEAGDRLPADWEIRHPRGGGREAYYYNVKTHESTWTRPDGTGRVSPTKDRDSVARSPLRGVDDGTRSQGLARVAPRKEPKRQVSPAPNLDGLSYEDRHYRPGDSSNSMNTGDRKEERAPRPQLPRTLDDRRPRSVTSPRRDVHLRRGLSRSPSPVNDTWRGARDEFRSRSPVPDRTRGRPRKEDTRSPSPEIRPSRGRRQRADIEPPLAQDQAIRRGISREWPAHRHRSPPSHPREPSPVNLRRIADSWEPSPTTAAPTTKRKNRNDRSPSPVSKRPISRRDEYTADSYVSDAYVRQTEDAYAPRQVDDSYVPRSTGDVYVPADLIPQRRGRDQDHVIENENEAKRRRVDDRPTESSPSVRRIPLPDRAELATPNSLPQRPSSTQESDQPRRKRQPLPPQSTRFKEASKFPSTPAIPPPAPTLPPAPSRPRESQDARFLNGPINVYADVPSGPRSKTKGLQGDLMPRVPSKAYPAPPIVAPTQQEPRAMDVDYPQPVRSQPPRRPDDSLARSTSSTHLDRQVSDMQSESIPKGPRAMTKMNMPGGYGPPASFPPAPTSKGTPEPSRSPAAMRGRPLQGRPPPPHMAANPDVWPHRRESIPTGPGTPGAAPQRFEDTRDTAPGGPSKRRLSSARESMASKPADVRESSERPLRRIAPTPSAPAMKLSGTNNIPIGTRRTAPVTEQPLAAPLRPAERFRSTPGLPPPDRLEIKTRFPETWVNVSQESSPGYRYRNLLPESERRRVSESSRDAPESSSRIPQPEFRAVQLSVNPLRESWIGQGDRPTRPTRFGPEPSQTSPTNSDPPEQRLWVTRQESLEGSNRPGRPASDGPSLRSQGPSSTSSWNGEDSRPRDGGVARATDQPSNDEYLRWPRRDHTPDTPEYAALSEKSHYPETQTLEGRLSSVYTPRDSSARSVPQHGGADIERARVTSGPGHPQPGRGSPATPPHYEASRGRGRSPSPTNYSLTSSVHVHPAHAAFVERFSLPPIPRPDILKASKPIRIKRSQNRDEFDGGRQGGGYHDNVERSLDESQQRPLVRRGGSLLDRLQLDSPSSGMSSPPTSLRHRVDGPVKRPNEDSIGAHSTPIVATNNQEGLDITTEGASRTARGRKRSGKPRRGRRNGAPS</sequence>
<feature type="compositionally biased region" description="Polar residues" evidence="1">
    <location>
        <begin position="70"/>
        <end position="86"/>
    </location>
</feature>
<feature type="compositionally biased region" description="Low complexity" evidence="1">
    <location>
        <begin position="768"/>
        <end position="778"/>
    </location>
</feature>
<name>A0ABP1DN57_9APHY</name>
<feature type="compositionally biased region" description="Polar residues" evidence="1">
    <location>
        <begin position="1000"/>
        <end position="1013"/>
    </location>
</feature>
<feature type="compositionally biased region" description="Basic and acidic residues" evidence="1">
    <location>
        <begin position="809"/>
        <end position="819"/>
    </location>
</feature>
<feature type="compositionally biased region" description="Acidic residues" evidence="1">
    <location>
        <begin position="1"/>
        <end position="17"/>
    </location>
</feature>
<feature type="compositionally biased region" description="Basic and acidic residues" evidence="1">
    <location>
        <begin position="171"/>
        <end position="183"/>
    </location>
</feature>
<gene>
    <name evidence="3" type="ORF">GFSPODELE1_LOCUS6874</name>
</gene>
<feature type="compositionally biased region" description="Pro residues" evidence="1">
    <location>
        <begin position="582"/>
        <end position="596"/>
    </location>
</feature>
<dbReference type="InterPro" id="IPR036020">
    <property type="entry name" value="WW_dom_sf"/>
</dbReference>
<dbReference type="SMART" id="SM00456">
    <property type="entry name" value="WW"/>
    <property type="match status" value="1"/>
</dbReference>
<evidence type="ECO:0000313" key="4">
    <source>
        <dbReference type="Proteomes" id="UP001497453"/>
    </source>
</evidence>
<feature type="compositionally biased region" description="Low complexity" evidence="1">
    <location>
        <begin position="1218"/>
        <end position="1229"/>
    </location>
</feature>
<feature type="compositionally biased region" description="Basic residues" evidence="1">
    <location>
        <begin position="1273"/>
        <end position="1292"/>
    </location>
</feature>
<protein>
    <recommendedName>
        <fullName evidence="2">WW domain-containing protein</fullName>
    </recommendedName>
</protein>
<feature type="region of interest" description="Disordered" evidence="1">
    <location>
        <begin position="1149"/>
        <end position="1292"/>
    </location>
</feature>
<feature type="compositionally biased region" description="Polar residues" evidence="1">
    <location>
        <begin position="97"/>
        <end position="121"/>
    </location>
</feature>
<feature type="compositionally biased region" description="Basic and acidic residues" evidence="1">
    <location>
        <begin position="498"/>
        <end position="522"/>
    </location>
</feature>
<feature type="compositionally biased region" description="Basic and acidic residues" evidence="1">
    <location>
        <begin position="905"/>
        <end position="919"/>
    </location>
</feature>
<feature type="domain" description="WW" evidence="2">
    <location>
        <begin position="173"/>
        <end position="208"/>
    </location>
</feature>
<evidence type="ECO:0000256" key="1">
    <source>
        <dbReference type="SAM" id="MobiDB-lite"/>
    </source>
</evidence>
<dbReference type="InterPro" id="IPR001202">
    <property type="entry name" value="WW_dom"/>
</dbReference>
<proteinExistence type="predicted"/>
<accession>A0ABP1DN57</accession>